<keyword evidence="2" id="KW-1185">Reference proteome</keyword>
<name>A0A8J3SBH8_9ACTN</name>
<dbReference type="Proteomes" id="UP000619788">
    <property type="component" value="Unassembled WGS sequence"/>
</dbReference>
<dbReference type="AlphaFoldDB" id="A0A8J3SBH8"/>
<dbReference type="Pfam" id="PF20102">
    <property type="entry name" value="DUF6492"/>
    <property type="match status" value="1"/>
</dbReference>
<evidence type="ECO:0000313" key="1">
    <source>
        <dbReference type="EMBL" id="GIH91028.1"/>
    </source>
</evidence>
<evidence type="ECO:0000313" key="2">
    <source>
        <dbReference type="Proteomes" id="UP000619788"/>
    </source>
</evidence>
<dbReference type="EMBL" id="BOOJ01000014">
    <property type="protein sequence ID" value="GIH91028.1"/>
    <property type="molecule type" value="Genomic_DNA"/>
</dbReference>
<comment type="caution">
    <text evidence="1">The sequence shown here is derived from an EMBL/GenBank/DDBJ whole genome shotgun (WGS) entry which is preliminary data.</text>
</comment>
<organism evidence="1 2">
    <name type="scientific">Planobispora siamensis</name>
    <dbReference type="NCBI Taxonomy" id="936338"/>
    <lineage>
        <taxon>Bacteria</taxon>
        <taxon>Bacillati</taxon>
        <taxon>Actinomycetota</taxon>
        <taxon>Actinomycetes</taxon>
        <taxon>Streptosporangiales</taxon>
        <taxon>Streptosporangiaceae</taxon>
        <taxon>Planobispora</taxon>
    </lineage>
</organism>
<dbReference type="InterPro" id="IPR045499">
    <property type="entry name" value="DUF6492"/>
</dbReference>
<proteinExistence type="predicted"/>
<dbReference type="RefSeq" id="WP_204063334.1">
    <property type="nucleotide sequence ID" value="NZ_BOOJ01000014.1"/>
</dbReference>
<reference evidence="1 2" key="1">
    <citation type="submission" date="2021-01" db="EMBL/GenBank/DDBJ databases">
        <title>Whole genome shotgun sequence of Planobispora siamensis NBRC 107568.</title>
        <authorList>
            <person name="Komaki H."/>
            <person name="Tamura T."/>
        </authorList>
    </citation>
    <scope>NUCLEOTIDE SEQUENCE [LARGE SCALE GENOMIC DNA]</scope>
    <source>
        <strain evidence="1 2">NBRC 107568</strain>
    </source>
</reference>
<sequence>MTELAVITPSWRPDAELFAQLHRSVLEHTSDDTVHHVIVPAAHRSTFARYAGRRCRIWTHPELIPRRYWRMPGGVWVNAARPWPPVRGWVMQQAAKIAAAGTIDADVMLLADSDAVLVRPVDTERFKVDGRLSLMREDEAVTAEMERHVLWHQVARDLLGLPAAPPPPLPDYVGPLVFWDPAVVRAMQARISETTGRSWLDAFTSQLHISEFIVYGVFADEALQTPPAPSPPACHNWYERTPLDHESAAAFADRLGPDPIGVMISSHSDTPPDVRRAAIERCLRVAGG</sequence>
<protein>
    <submittedName>
        <fullName evidence="1">Uncharacterized protein</fullName>
    </submittedName>
</protein>
<gene>
    <name evidence="1" type="ORF">Psi01_16580</name>
</gene>
<accession>A0A8J3SBH8</accession>